<sequence length="275" mass="31708">MPFEAYKIYEEYEPDKYKTSTQKKVERALDSAKKEGLVLERKEVNLEFDEAKEIFGKDFLGPEAIKTTYGVELSPEELQEIENIPFTREDLEQAKQLGMMLVLRVPRLGEGKNEKPLTIDQIREKFSGGDTLGDPKKKKQKMFYRKKGEGWYDTEAFATQETPKLGWGLVMKSVLPDSLGKNWDQQEDVLKNWAKQNNIDPALVKRRTPVEIAYDTFLYYGENKETLLEDKWDWSGVQSSDGYFVRVGIFDSDGLYVDHGTRDYAISILGVCPSR</sequence>
<evidence type="ECO:0000313" key="1">
    <source>
        <dbReference type="EMBL" id="OGN00231.1"/>
    </source>
</evidence>
<name>A0A1F8EHC0_9BACT</name>
<evidence type="ECO:0000313" key="2">
    <source>
        <dbReference type="Proteomes" id="UP000177117"/>
    </source>
</evidence>
<protein>
    <submittedName>
        <fullName evidence="1">Uncharacterized protein</fullName>
    </submittedName>
</protein>
<dbReference type="EMBL" id="MGJD01000025">
    <property type="protein sequence ID" value="OGN00231.1"/>
    <property type="molecule type" value="Genomic_DNA"/>
</dbReference>
<proteinExistence type="predicted"/>
<reference evidence="1 2" key="1">
    <citation type="journal article" date="2016" name="Nat. Commun.">
        <title>Thousands of microbial genomes shed light on interconnected biogeochemical processes in an aquifer system.</title>
        <authorList>
            <person name="Anantharaman K."/>
            <person name="Brown C.T."/>
            <person name="Hug L.A."/>
            <person name="Sharon I."/>
            <person name="Castelle C.J."/>
            <person name="Probst A.J."/>
            <person name="Thomas B.C."/>
            <person name="Singh A."/>
            <person name="Wilkins M.J."/>
            <person name="Karaoz U."/>
            <person name="Brodie E.L."/>
            <person name="Williams K.H."/>
            <person name="Hubbard S.S."/>
            <person name="Banfield J.F."/>
        </authorList>
    </citation>
    <scope>NUCLEOTIDE SEQUENCE [LARGE SCALE GENOMIC DNA]</scope>
</reference>
<comment type="caution">
    <text evidence="1">The sequence shown here is derived from an EMBL/GenBank/DDBJ whole genome shotgun (WGS) entry which is preliminary data.</text>
</comment>
<accession>A0A1F8EHC0</accession>
<dbReference type="Proteomes" id="UP000177117">
    <property type="component" value="Unassembled WGS sequence"/>
</dbReference>
<organism evidence="1 2">
    <name type="scientific">Candidatus Yanofskybacteria bacterium RIFCSPHIGHO2_01_FULL_41_53</name>
    <dbReference type="NCBI Taxonomy" id="1802663"/>
    <lineage>
        <taxon>Bacteria</taxon>
        <taxon>Candidatus Yanofskyibacteriota</taxon>
    </lineage>
</organism>
<dbReference type="AlphaFoldDB" id="A0A1F8EHC0"/>
<gene>
    <name evidence="1" type="ORF">A2650_02495</name>
</gene>